<evidence type="ECO:0000313" key="3">
    <source>
        <dbReference type="EMBL" id="KAD1995855.1"/>
    </source>
</evidence>
<organism evidence="3 4">
    <name type="scientific">Mikania micrantha</name>
    <name type="common">bitter vine</name>
    <dbReference type="NCBI Taxonomy" id="192012"/>
    <lineage>
        <taxon>Eukaryota</taxon>
        <taxon>Viridiplantae</taxon>
        <taxon>Streptophyta</taxon>
        <taxon>Embryophyta</taxon>
        <taxon>Tracheophyta</taxon>
        <taxon>Spermatophyta</taxon>
        <taxon>Magnoliopsida</taxon>
        <taxon>eudicotyledons</taxon>
        <taxon>Gunneridae</taxon>
        <taxon>Pentapetalae</taxon>
        <taxon>asterids</taxon>
        <taxon>campanulids</taxon>
        <taxon>Asterales</taxon>
        <taxon>Asteraceae</taxon>
        <taxon>Asteroideae</taxon>
        <taxon>Heliantheae alliance</taxon>
        <taxon>Eupatorieae</taxon>
        <taxon>Mikania</taxon>
    </lineage>
</organism>
<evidence type="ECO:0000313" key="4">
    <source>
        <dbReference type="Proteomes" id="UP000326396"/>
    </source>
</evidence>
<gene>
    <name evidence="3" type="ORF">E3N88_42061</name>
</gene>
<accession>A0A5N6LIW2</accession>
<comment type="caution">
    <text evidence="3">The sequence shown here is derived from an EMBL/GenBank/DDBJ whole genome shotgun (WGS) entry which is preliminary data.</text>
</comment>
<evidence type="ECO:0000259" key="2">
    <source>
        <dbReference type="Pfam" id="PF05699"/>
    </source>
</evidence>
<feature type="compositionally biased region" description="Low complexity" evidence="1">
    <location>
        <begin position="1"/>
        <end position="13"/>
    </location>
</feature>
<dbReference type="Proteomes" id="UP000326396">
    <property type="component" value="Unassembled WGS sequence"/>
</dbReference>
<reference evidence="3 4" key="1">
    <citation type="submission" date="2019-05" db="EMBL/GenBank/DDBJ databases">
        <title>Mikania micrantha, genome provides insights into the molecular mechanism of rapid growth.</title>
        <authorList>
            <person name="Liu B."/>
        </authorList>
    </citation>
    <scope>NUCLEOTIDE SEQUENCE [LARGE SCALE GENOMIC DNA]</scope>
    <source>
        <strain evidence="3">NLD-2019</strain>
        <tissue evidence="3">Leaf</tissue>
    </source>
</reference>
<dbReference type="InterPro" id="IPR008906">
    <property type="entry name" value="HATC_C_dom"/>
</dbReference>
<feature type="region of interest" description="Disordered" evidence="1">
    <location>
        <begin position="1"/>
        <end position="20"/>
    </location>
</feature>
<dbReference type="EMBL" id="SZYD01000262">
    <property type="protein sequence ID" value="KAD1995855.1"/>
    <property type="molecule type" value="Genomic_DNA"/>
</dbReference>
<dbReference type="OrthoDB" id="1729558at2759"/>
<dbReference type="AlphaFoldDB" id="A0A5N6LIW2"/>
<dbReference type="PANTHER" id="PTHR23272">
    <property type="entry name" value="BED FINGER-RELATED"/>
    <property type="match status" value="1"/>
</dbReference>
<sequence length="185" mass="20443">MPTPGSSSSSSASRARDPMVNLLNTVRNVTAKRQRGNTPSSELGRYGGTDYSSDMTAESYRNFDILAWWKAKESEFPILAAMARDLLTVQASTVASESAFSLSGRVLSLRRTKLTPESVEMCICLKDHLDSIDRIQDQTTLEDETSIEVKVHDEEVEEGLSPGLSDEELAFEANFSRSQQNDTNL</sequence>
<keyword evidence="4" id="KW-1185">Reference proteome</keyword>
<dbReference type="GO" id="GO:0046983">
    <property type="term" value="F:protein dimerization activity"/>
    <property type="evidence" value="ECO:0007669"/>
    <property type="project" value="InterPro"/>
</dbReference>
<protein>
    <recommendedName>
        <fullName evidence="2">HAT C-terminal dimerisation domain-containing protein</fullName>
    </recommendedName>
</protein>
<dbReference type="SUPFAM" id="SSF53098">
    <property type="entry name" value="Ribonuclease H-like"/>
    <property type="match status" value="1"/>
</dbReference>
<proteinExistence type="predicted"/>
<dbReference type="InterPro" id="IPR012337">
    <property type="entry name" value="RNaseH-like_sf"/>
</dbReference>
<name>A0A5N6LIW2_9ASTR</name>
<dbReference type="PANTHER" id="PTHR23272:SF190">
    <property type="entry name" value="ZINC FINGER, BED-TYPE-RELATED"/>
    <property type="match status" value="1"/>
</dbReference>
<evidence type="ECO:0000256" key="1">
    <source>
        <dbReference type="SAM" id="MobiDB-lite"/>
    </source>
</evidence>
<dbReference type="Pfam" id="PF05699">
    <property type="entry name" value="Dimer_Tnp_hAT"/>
    <property type="match status" value="1"/>
</dbReference>
<feature type="domain" description="HAT C-terminal dimerisation" evidence="2">
    <location>
        <begin position="57"/>
        <end position="128"/>
    </location>
</feature>